<evidence type="ECO:0000313" key="5">
    <source>
        <dbReference type="EMBL" id="BBK24639.1"/>
    </source>
</evidence>
<keyword evidence="4" id="KW-0131">Cell cycle</keyword>
<dbReference type="GO" id="GO:0051304">
    <property type="term" value="P:chromosome separation"/>
    <property type="evidence" value="ECO:0007669"/>
    <property type="project" value="InterPro"/>
</dbReference>
<dbReference type="InterPro" id="IPR005234">
    <property type="entry name" value="ScpB_csome_segregation"/>
</dbReference>
<name>A0A8D5A463_9FIRM</name>
<keyword evidence="3" id="KW-0159">Chromosome partition</keyword>
<dbReference type="InterPro" id="IPR036388">
    <property type="entry name" value="WH-like_DNA-bd_sf"/>
</dbReference>
<evidence type="ECO:0000256" key="2">
    <source>
        <dbReference type="ARBA" id="ARBA00022618"/>
    </source>
</evidence>
<accession>A0A8D5A463</accession>
<sequence length="177" mass="19550">MSSLDRMAGLLEAFLFAKGDPVSLKEMAEALEEDSLKIEEALHVLQEKYDKPDSGITLHHTGAGWSLTTKKMYDEWLSSLLGKQSPLSSSALETLAVVAFKEPVTRTEIEKIRGVSAGRVLAGLLEKGLIEERGRLDVPGRPILYGTTKRFLQCTGLSDISELRTRWSGKLDEGELF</sequence>
<dbReference type="Pfam" id="PF04079">
    <property type="entry name" value="SMC_ScpB"/>
    <property type="match status" value="1"/>
</dbReference>
<dbReference type="PIRSF" id="PIRSF019345">
    <property type="entry name" value="ScpB"/>
    <property type="match status" value="1"/>
</dbReference>
<proteinExistence type="predicted"/>
<keyword evidence="6" id="KW-1185">Reference proteome</keyword>
<dbReference type="Proteomes" id="UP000320585">
    <property type="component" value="Chromosome"/>
</dbReference>
<reference evidence="6" key="1">
    <citation type="submission" date="2019-05" db="EMBL/GenBank/DDBJ databases">
        <title>Complete genome sequencing of Dialister sp. strain 5BBH33.</title>
        <authorList>
            <person name="Sakamoto M."/>
            <person name="Murakami T."/>
            <person name="Mori H."/>
        </authorList>
    </citation>
    <scope>NUCLEOTIDE SEQUENCE [LARGE SCALE GENOMIC DNA]</scope>
    <source>
        <strain evidence="6">5BBH33</strain>
    </source>
</reference>
<dbReference type="InterPro" id="IPR036390">
    <property type="entry name" value="WH_DNA-bd_sf"/>
</dbReference>
<evidence type="ECO:0000256" key="1">
    <source>
        <dbReference type="ARBA" id="ARBA00022490"/>
    </source>
</evidence>
<dbReference type="OrthoDB" id="9806226at2"/>
<dbReference type="SUPFAM" id="SSF46785">
    <property type="entry name" value="Winged helix' DNA-binding domain"/>
    <property type="match status" value="2"/>
</dbReference>
<dbReference type="Gene3D" id="1.10.10.10">
    <property type="entry name" value="Winged helix-like DNA-binding domain superfamily/Winged helix DNA-binding domain"/>
    <property type="match status" value="2"/>
</dbReference>
<dbReference type="RefSeq" id="WP_022381753.1">
    <property type="nucleotide sequence ID" value="NZ_AP019697.1"/>
</dbReference>
<dbReference type="PANTHER" id="PTHR34298:SF2">
    <property type="entry name" value="SEGREGATION AND CONDENSATION PROTEIN B"/>
    <property type="match status" value="1"/>
</dbReference>
<evidence type="ECO:0000313" key="6">
    <source>
        <dbReference type="Proteomes" id="UP000320585"/>
    </source>
</evidence>
<dbReference type="KEGG" id="dho:Dia5BBH33_05740"/>
<evidence type="ECO:0000256" key="4">
    <source>
        <dbReference type="ARBA" id="ARBA00023306"/>
    </source>
</evidence>
<dbReference type="NCBIfam" id="TIGR00281">
    <property type="entry name" value="SMC-Scp complex subunit ScpB"/>
    <property type="match status" value="1"/>
</dbReference>
<organism evidence="5 6">
    <name type="scientific">Dialister hominis</name>
    <dbReference type="NCBI Taxonomy" id="2582419"/>
    <lineage>
        <taxon>Bacteria</taxon>
        <taxon>Bacillati</taxon>
        <taxon>Bacillota</taxon>
        <taxon>Negativicutes</taxon>
        <taxon>Veillonellales</taxon>
        <taxon>Veillonellaceae</taxon>
        <taxon>Dialister</taxon>
    </lineage>
</organism>
<gene>
    <name evidence="5" type="primary">scpB</name>
    <name evidence="5" type="ORF">Dia5BBH33_05740</name>
</gene>
<dbReference type="PANTHER" id="PTHR34298">
    <property type="entry name" value="SEGREGATION AND CONDENSATION PROTEIN B"/>
    <property type="match status" value="1"/>
</dbReference>
<dbReference type="AlphaFoldDB" id="A0A8D5A463"/>
<keyword evidence="1" id="KW-0963">Cytoplasm</keyword>
<dbReference type="EMBL" id="AP019697">
    <property type="protein sequence ID" value="BBK24639.1"/>
    <property type="molecule type" value="Genomic_DNA"/>
</dbReference>
<dbReference type="GO" id="GO:0051301">
    <property type="term" value="P:cell division"/>
    <property type="evidence" value="ECO:0007669"/>
    <property type="project" value="UniProtKB-KW"/>
</dbReference>
<keyword evidence="2" id="KW-0132">Cell division</keyword>
<dbReference type="GeneID" id="92715791"/>
<evidence type="ECO:0000256" key="3">
    <source>
        <dbReference type="ARBA" id="ARBA00022829"/>
    </source>
</evidence>
<protein>
    <submittedName>
        <fullName evidence="5">Segregation and condensation protein B</fullName>
    </submittedName>
</protein>